<dbReference type="EMBL" id="MU118013">
    <property type="protein sequence ID" value="KAF9648466.1"/>
    <property type="molecule type" value="Genomic_DNA"/>
</dbReference>
<proteinExistence type="predicted"/>
<reference evidence="1" key="2">
    <citation type="journal article" date="2020" name="Nat. Commun.">
        <title>Large-scale genome sequencing of mycorrhizal fungi provides insights into the early evolution of symbiotic traits.</title>
        <authorList>
            <person name="Miyauchi S."/>
            <person name="Kiss E."/>
            <person name="Kuo A."/>
            <person name="Drula E."/>
            <person name="Kohler A."/>
            <person name="Sanchez-Garcia M."/>
            <person name="Morin E."/>
            <person name="Andreopoulos B."/>
            <person name="Barry K.W."/>
            <person name="Bonito G."/>
            <person name="Buee M."/>
            <person name="Carver A."/>
            <person name="Chen C."/>
            <person name="Cichocki N."/>
            <person name="Clum A."/>
            <person name="Culley D."/>
            <person name="Crous P.W."/>
            <person name="Fauchery L."/>
            <person name="Girlanda M."/>
            <person name="Hayes R.D."/>
            <person name="Keri Z."/>
            <person name="LaButti K."/>
            <person name="Lipzen A."/>
            <person name="Lombard V."/>
            <person name="Magnuson J."/>
            <person name="Maillard F."/>
            <person name="Murat C."/>
            <person name="Nolan M."/>
            <person name="Ohm R.A."/>
            <person name="Pangilinan J."/>
            <person name="Pereira M.F."/>
            <person name="Perotto S."/>
            <person name="Peter M."/>
            <person name="Pfister S."/>
            <person name="Riley R."/>
            <person name="Sitrit Y."/>
            <person name="Stielow J.B."/>
            <person name="Szollosi G."/>
            <person name="Zifcakova L."/>
            <person name="Stursova M."/>
            <person name="Spatafora J.W."/>
            <person name="Tedersoo L."/>
            <person name="Vaario L.M."/>
            <person name="Yamada A."/>
            <person name="Yan M."/>
            <person name="Wang P."/>
            <person name="Xu J."/>
            <person name="Bruns T."/>
            <person name="Baldrian P."/>
            <person name="Vilgalys R."/>
            <person name="Dunand C."/>
            <person name="Henrissat B."/>
            <person name="Grigoriev I.V."/>
            <person name="Hibbett D."/>
            <person name="Nagy L.G."/>
            <person name="Martin F.M."/>
        </authorList>
    </citation>
    <scope>NUCLEOTIDE SEQUENCE</scope>
    <source>
        <strain evidence="1">P2</strain>
    </source>
</reference>
<gene>
    <name evidence="1" type="ORF">BDM02DRAFT_3144256</name>
</gene>
<name>A0ACB6ZH57_THEGA</name>
<reference evidence="1" key="1">
    <citation type="submission" date="2019-10" db="EMBL/GenBank/DDBJ databases">
        <authorList>
            <consortium name="DOE Joint Genome Institute"/>
            <person name="Kuo A."/>
            <person name="Miyauchi S."/>
            <person name="Kiss E."/>
            <person name="Drula E."/>
            <person name="Kohler A."/>
            <person name="Sanchez-Garcia M."/>
            <person name="Andreopoulos B."/>
            <person name="Barry K.W."/>
            <person name="Bonito G."/>
            <person name="Buee M."/>
            <person name="Carver A."/>
            <person name="Chen C."/>
            <person name="Cichocki N."/>
            <person name="Clum A."/>
            <person name="Culley D."/>
            <person name="Crous P.W."/>
            <person name="Fauchery L."/>
            <person name="Girlanda M."/>
            <person name="Hayes R."/>
            <person name="Keri Z."/>
            <person name="Labutti K."/>
            <person name="Lipzen A."/>
            <person name="Lombard V."/>
            <person name="Magnuson J."/>
            <person name="Maillard F."/>
            <person name="Morin E."/>
            <person name="Murat C."/>
            <person name="Nolan M."/>
            <person name="Ohm R."/>
            <person name="Pangilinan J."/>
            <person name="Pereira M."/>
            <person name="Perotto S."/>
            <person name="Peter M."/>
            <person name="Riley R."/>
            <person name="Sitrit Y."/>
            <person name="Stielow B."/>
            <person name="Szollosi G."/>
            <person name="Zifcakova L."/>
            <person name="Stursova M."/>
            <person name="Spatafora J.W."/>
            <person name="Tedersoo L."/>
            <person name="Vaario L.-M."/>
            <person name="Yamada A."/>
            <person name="Yan M."/>
            <person name="Wang P."/>
            <person name="Xu J."/>
            <person name="Bruns T."/>
            <person name="Baldrian P."/>
            <person name="Vilgalys R."/>
            <person name="Henrissat B."/>
            <person name="Grigoriev I.V."/>
            <person name="Hibbett D."/>
            <person name="Nagy L.G."/>
            <person name="Martin F.M."/>
        </authorList>
    </citation>
    <scope>NUCLEOTIDE SEQUENCE</scope>
    <source>
        <strain evidence="1">P2</strain>
    </source>
</reference>
<evidence type="ECO:0000313" key="1">
    <source>
        <dbReference type="EMBL" id="KAF9648466.1"/>
    </source>
</evidence>
<comment type="caution">
    <text evidence="1">The sequence shown here is derived from an EMBL/GenBank/DDBJ whole genome shotgun (WGS) entry which is preliminary data.</text>
</comment>
<accession>A0ACB6ZH57</accession>
<sequence>MSQHRTPIKRVSQGSLRALSRSVNYPDAPHGLGFLTPALAELTEEMQTLQSHTQGLRDLENSLTRFNESFASWLYVQNMASLTLDWTQAPTPASFLLGRQRAEHQALAAQAALRTAAVPPPELPQQSATAEQSDLDPDSTSITPSVQVASTTAKAVKKVAKKKLTAKEKRERGLEIEKVVNSLPLEFRGSDHTLRTQIEMVIEALMDNPEKADLVRPPELNQARVHKCFLALANRKIITKDASVCADLGCSSSFICLFLMTRVGAVPLAGPLIPLPRSAFLMIVVFHHPPSFRHNRRID</sequence>
<keyword evidence="2" id="KW-1185">Reference proteome</keyword>
<evidence type="ECO:0000313" key="2">
    <source>
        <dbReference type="Proteomes" id="UP000886501"/>
    </source>
</evidence>
<protein>
    <submittedName>
        <fullName evidence="1">Uncharacterized protein</fullName>
    </submittedName>
</protein>
<dbReference type="Proteomes" id="UP000886501">
    <property type="component" value="Unassembled WGS sequence"/>
</dbReference>
<organism evidence="1 2">
    <name type="scientific">Thelephora ganbajun</name>
    <name type="common">Ganba fungus</name>
    <dbReference type="NCBI Taxonomy" id="370292"/>
    <lineage>
        <taxon>Eukaryota</taxon>
        <taxon>Fungi</taxon>
        <taxon>Dikarya</taxon>
        <taxon>Basidiomycota</taxon>
        <taxon>Agaricomycotina</taxon>
        <taxon>Agaricomycetes</taxon>
        <taxon>Thelephorales</taxon>
        <taxon>Thelephoraceae</taxon>
        <taxon>Thelephora</taxon>
    </lineage>
</organism>